<feature type="transmembrane region" description="Helical" evidence="1">
    <location>
        <begin position="24"/>
        <end position="42"/>
    </location>
</feature>
<keyword evidence="1" id="KW-0472">Membrane</keyword>
<keyword evidence="1" id="KW-1133">Transmembrane helix</keyword>
<reference evidence="2 3" key="1">
    <citation type="submission" date="2016-03" db="EMBL/GenBank/DDBJ databases">
        <title>Complete genome sequence of Pedobacter cryoconitis PAMC 27485.</title>
        <authorList>
            <person name="Lee J."/>
            <person name="Kim O.-S."/>
        </authorList>
    </citation>
    <scope>NUCLEOTIDE SEQUENCE [LARGE SCALE GENOMIC DNA]</scope>
    <source>
        <strain evidence="2 3">PAMC 27485</strain>
    </source>
</reference>
<gene>
    <name evidence="2" type="ORF">AY601_1429</name>
</gene>
<proteinExistence type="predicted"/>
<dbReference type="KEGG" id="pcm:AY601_1429"/>
<keyword evidence="1" id="KW-0812">Transmembrane</keyword>
<protein>
    <submittedName>
        <fullName evidence="2">Uncharacterized protein</fullName>
    </submittedName>
</protein>
<dbReference type="RefSeq" id="WP_068398454.1">
    <property type="nucleotide sequence ID" value="NZ_CP014504.1"/>
</dbReference>
<keyword evidence="3" id="KW-1185">Reference proteome</keyword>
<evidence type="ECO:0000313" key="2">
    <source>
        <dbReference type="EMBL" id="AMP98346.1"/>
    </source>
</evidence>
<name>A0A127VAG0_9SPHI</name>
<sequence length="338" mass="38749">MAKTHWIDEADTLTIYPARMARRISIIYLIAFTTLNIALYLTQTLTSISTLLIFEGLILLLAIFLYGSGERKAVFDGNSRQLYTKFFGITTHTIPFDQIATITPYDTMGAISYKVFSKENRHGKGILISCGYSKLTNKNLIAYEEEVLPRINELVFSNRPLHVKSPVFDFQFFKEENGIYKILFNKTGGLILGILLIALTFFILAHPDFMNDRESYKRWMVTYLPVVLGVIFVNAFFTSVSFDKPNRQIIYSTLGGAIRKIYSFDDFIQFLIVRKSTNFIYTGTEVKAVLDLPAQGKTRQLILINFRNTKNIERFIDEANTILGLFEYSPSQINMDDE</sequence>
<evidence type="ECO:0000313" key="3">
    <source>
        <dbReference type="Proteomes" id="UP000071561"/>
    </source>
</evidence>
<feature type="transmembrane region" description="Helical" evidence="1">
    <location>
        <begin position="219"/>
        <end position="237"/>
    </location>
</feature>
<dbReference type="EMBL" id="CP014504">
    <property type="protein sequence ID" value="AMP98346.1"/>
    <property type="molecule type" value="Genomic_DNA"/>
</dbReference>
<evidence type="ECO:0000256" key="1">
    <source>
        <dbReference type="SAM" id="Phobius"/>
    </source>
</evidence>
<accession>A0A127VAG0</accession>
<dbReference type="AlphaFoldDB" id="A0A127VAG0"/>
<feature type="transmembrane region" description="Helical" evidence="1">
    <location>
        <begin position="189"/>
        <end position="207"/>
    </location>
</feature>
<dbReference type="OrthoDB" id="667067at2"/>
<dbReference type="Proteomes" id="UP000071561">
    <property type="component" value="Chromosome"/>
</dbReference>
<organism evidence="2 3">
    <name type="scientific">Pedobacter cryoconitis</name>
    <dbReference type="NCBI Taxonomy" id="188932"/>
    <lineage>
        <taxon>Bacteria</taxon>
        <taxon>Pseudomonadati</taxon>
        <taxon>Bacteroidota</taxon>
        <taxon>Sphingobacteriia</taxon>
        <taxon>Sphingobacteriales</taxon>
        <taxon>Sphingobacteriaceae</taxon>
        <taxon>Pedobacter</taxon>
    </lineage>
</organism>
<dbReference type="PATRIC" id="fig|188932.3.peg.1487"/>
<feature type="transmembrane region" description="Helical" evidence="1">
    <location>
        <begin position="48"/>
        <end position="66"/>
    </location>
</feature>